<proteinExistence type="inferred from homology"/>
<dbReference type="InterPro" id="IPR037066">
    <property type="entry name" value="Plug_dom_sf"/>
</dbReference>
<keyword evidence="11 15" id="KW-0675">Receptor</keyword>
<dbReference type="EMBL" id="CP104377">
    <property type="protein sequence ID" value="UXC19893.1"/>
    <property type="molecule type" value="Genomic_DNA"/>
</dbReference>
<evidence type="ECO:0000256" key="12">
    <source>
        <dbReference type="ARBA" id="ARBA00023237"/>
    </source>
</evidence>
<dbReference type="SUPFAM" id="SSF56935">
    <property type="entry name" value="Porins"/>
    <property type="match status" value="2"/>
</dbReference>
<evidence type="ECO:0000256" key="6">
    <source>
        <dbReference type="ARBA" id="ARBA00022692"/>
    </source>
</evidence>
<evidence type="ECO:0000256" key="2">
    <source>
        <dbReference type="ARBA" id="ARBA00009810"/>
    </source>
</evidence>
<keyword evidence="3 13" id="KW-0813">Transport</keyword>
<keyword evidence="10 13" id="KW-0472">Membrane</keyword>
<keyword evidence="5" id="KW-0410">Iron transport</keyword>
<evidence type="ECO:0000256" key="10">
    <source>
        <dbReference type="ARBA" id="ARBA00023136"/>
    </source>
</evidence>
<evidence type="ECO:0000256" key="13">
    <source>
        <dbReference type="PROSITE-ProRule" id="PRU01360"/>
    </source>
</evidence>
<dbReference type="PANTHER" id="PTHR32552">
    <property type="entry name" value="FERRICHROME IRON RECEPTOR-RELATED"/>
    <property type="match status" value="1"/>
</dbReference>
<evidence type="ECO:0000256" key="11">
    <source>
        <dbReference type="ARBA" id="ARBA00023170"/>
    </source>
</evidence>
<sequence length="215" mass="23694">MPLQGGAMRHIGTGFTVRGFNVTGAAPLYLNGARFPINSLSGAVEPYAYERVEVLKGPASILYGQAAPGGVFNLVSKRPTDAPLREVELELGSWNKKQIAADVSDQLTEDGRMRYRLTALARDADGMIDEMRNDRLSLPGLSLGAGVRHVGWQEIDRMRMPTYTLLDAAVRYQYQQWQLALNVKNLANKTYLSACTGVCLYGDARNVTLTARVNW</sequence>
<dbReference type="InterPro" id="IPR039426">
    <property type="entry name" value="TonB-dep_rcpt-like"/>
</dbReference>
<feature type="domain" description="TonB-dependent receptor plug" evidence="14">
    <location>
        <begin position="11"/>
        <end position="71"/>
    </location>
</feature>
<reference evidence="15" key="1">
    <citation type="submission" date="2022-09" db="EMBL/GenBank/DDBJ databases">
        <title>Bacterial diversity in gut of crayfish and pufferfish.</title>
        <authorList>
            <person name="Huang Y."/>
        </authorList>
    </citation>
    <scope>NUCLEOTIDE SEQUENCE</scope>
    <source>
        <strain evidence="15">PR12</strain>
    </source>
</reference>
<protein>
    <submittedName>
        <fullName evidence="15">TonB-dependent receptor</fullName>
    </submittedName>
</protein>
<evidence type="ECO:0000259" key="14">
    <source>
        <dbReference type="Pfam" id="PF07715"/>
    </source>
</evidence>
<evidence type="ECO:0000256" key="4">
    <source>
        <dbReference type="ARBA" id="ARBA00022452"/>
    </source>
</evidence>
<evidence type="ECO:0000256" key="5">
    <source>
        <dbReference type="ARBA" id="ARBA00022496"/>
    </source>
</evidence>
<dbReference type="Gene3D" id="2.170.130.10">
    <property type="entry name" value="TonB-dependent receptor, plug domain"/>
    <property type="match status" value="1"/>
</dbReference>
<keyword evidence="16" id="KW-1185">Reference proteome</keyword>
<comment type="subcellular location">
    <subcellularLocation>
        <location evidence="1 13">Cell outer membrane</location>
        <topology evidence="1 13">Multi-pass membrane protein</topology>
    </subcellularLocation>
</comment>
<evidence type="ECO:0000256" key="3">
    <source>
        <dbReference type="ARBA" id="ARBA00022448"/>
    </source>
</evidence>
<keyword evidence="4 13" id="KW-1134">Transmembrane beta strand</keyword>
<dbReference type="PROSITE" id="PS52016">
    <property type="entry name" value="TONB_DEPENDENT_REC_3"/>
    <property type="match status" value="1"/>
</dbReference>
<evidence type="ECO:0000313" key="16">
    <source>
        <dbReference type="Proteomes" id="UP001058290"/>
    </source>
</evidence>
<dbReference type="Gene3D" id="2.40.170.20">
    <property type="entry name" value="TonB-dependent receptor, beta-barrel domain"/>
    <property type="match status" value="2"/>
</dbReference>
<keyword evidence="12 13" id="KW-0998">Cell outer membrane</keyword>
<gene>
    <name evidence="15" type="ORF">N4T19_07265</name>
</gene>
<keyword evidence="9" id="KW-0406">Ion transport</keyword>
<dbReference type="Proteomes" id="UP001058290">
    <property type="component" value="Chromosome"/>
</dbReference>
<dbReference type="Pfam" id="PF07715">
    <property type="entry name" value="Plug"/>
    <property type="match status" value="1"/>
</dbReference>
<comment type="similarity">
    <text evidence="2 13">Belongs to the TonB-dependent receptor family.</text>
</comment>
<evidence type="ECO:0000256" key="9">
    <source>
        <dbReference type="ARBA" id="ARBA00023065"/>
    </source>
</evidence>
<evidence type="ECO:0000256" key="1">
    <source>
        <dbReference type="ARBA" id="ARBA00004571"/>
    </source>
</evidence>
<evidence type="ECO:0000256" key="7">
    <source>
        <dbReference type="ARBA" id="ARBA00022729"/>
    </source>
</evidence>
<dbReference type="InterPro" id="IPR036942">
    <property type="entry name" value="Beta-barrel_TonB_sf"/>
</dbReference>
<dbReference type="RefSeq" id="WP_232539378.1">
    <property type="nucleotide sequence ID" value="NZ_CP104377.1"/>
</dbReference>
<dbReference type="InterPro" id="IPR012910">
    <property type="entry name" value="Plug_dom"/>
</dbReference>
<dbReference type="PANTHER" id="PTHR32552:SF68">
    <property type="entry name" value="FERRICHROME OUTER MEMBRANE TRANSPORTER_PHAGE RECEPTOR"/>
    <property type="match status" value="1"/>
</dbReference>
<keyword evidence="8" id="KW-0408">Iron</keyword>
<evidence type="ECO:0000313" key="15">
    <source>
        <dbReference type="EMBL" id="UXC19893.1"/>
    </source>
</evidence>
<name>A0ABY6A2I0_9BURK</name>
<accession>A0ABY6A2I0</accession>
<organism evidence="15 16">
    <name type="scientific">Comamonas squillarum</name>
    <dbReference type="NCBI Taxonomy" id="2977320"/>
    <lineage>
        <taxon>Bacteria</taxon>
        <taxon>Pseudomonadati</taxon>
        <taxon>Pseudomonadota</taxon>
        <taxon>Betaproteobacteria</taxon>
        <taxon>Burkholderiales</taxon>
        <taxon>Comamonadaceae</taxon>
        <taxon>Comamonas</taxon>
    </lineage>
</organism>
<keyword evidence="6 13" id="KW-0812">Transmembrane</keyword>
<keyword evidence="7" id="KW-0732">Signal</keyword>
<evidence type="ECO:0000256" key="8">
    <source>
        <dbReference type="ARBA" id="ARBA00023004"/>
    </source>
</evidence>